<evidence type="ECO:0000259" key="9">
    <source>
        <dbReference type="PROSITE" id="PS51034"/>
    </source>
</evidence>
<dbReference type="PANTHER" id="PTHR14002">
    <property type="entry name" value="ENDOGLIN/TGF-BETA RECEPTOR TYPE III"/>
    <property type="match status" value="1"/>
</dbReference>
<keyword evidence="1" id="KW-0245">EGF-like domain</keyword>
<dbReference type="PROSITE" id="PS01180">
    <property type="entry name" value="CUB"/>
    <property type="match status" value="1"/>
</dbReference>
<feature type="domain" description="ZP" evidence="9">
    <location>
        <begin position="31"/>
        <end position="275"/>
    </location>
</feature>
<keyword evidence="11" id="KW-1185">Reference proteome</keyword>
<keyword evidence="6" id="KW-0472">Membrane</keyword>
<comment type="caution">
    <text evidence="10">The sequence shown here is derived from an EMBL/GenBank/DDBJ whole genome shotgun (WGS) entry which is preliminary data.</text>
</comment>
<dbReference type="InterPro" id="IPR035914">
    <property type="entry name" value="Sperma_CUB_dom_sf"/>
</dbReference>
<evidence type="ECO:0000256" key="3">
    <source>
        <dbReference type="ARBA" id="ARBA00023157"/>
    </source>
</evidence>
<evidence type="ECO:0000256" key="1">
    <source>
        <dbReference type="ARBA" id="ARBA00022536"/>
    </source>
</evidence>
<dbReference type="InterPro" id="IPR001507">
    <property type="entry name" value="ZP_dom"/>
</dbReference>
<keyword evidence="3" id="KW-1015">Disulfide bond</keyword>
<feature type="domain" description="ZP" evidence="9">
    <location>
        <begin position="1370"/>
        <end position="1611"/>
    </location>
</feature>
<evidence type="ECO:0000313" key="11">
    <source>
        <dbReference type="Proteomes" id="UP000225706"/>
    </source>
</evidence>
<feature type="chain" id="PRO_5012337838" evidence="7">
    <location>
        <begin position="20"/>
        <end position="1611"/>
    </location>
</feature>
<feature type="transmembrane region" description="Helical" evidence="6">
    <location>
        <begin position="1543"/>
        <end position="1567"/>
    </location>
</feature>
<evidence type="ECO:0000256" key="7">
    <source>
        <dbReference type="SAM" id="SignalP"/>
    </source>
</evidence>
<reference evidence="11" key="1">
    <citation type="journal article" date="2017" name="bioRxiv">
        <title>Comparative analysis of the genomes of Stylophora pistillata and Acropora digitifera provides evidence for extensive differences between species of corals.</title>
        <authorList>
            <person name="Voolstra C.R."/>
            <person name="Li Y."/>
            <person name="Liew Y.J."/>
            <person name="Baumgarten S."/>
            <person name="Zoccola D."/>
            <person name="Flot J.-F."/>
            <person name="Tambutte S."/>
            <person name="Allemand D."/>
            <person name="Aranda M."/>
        </authorList>
    </citation>
    <scope>NUCLEOTIDE SEQUENCE [LARGE SCALE GENOMIC DNA]</scope>
</reference>
<protein>
    <submittedName>
        <fullName evidence="10">Deleted in malignant brain tumors 1 protein</fullName>
    </submittedName>
</protein>
<dbReference type="SMART" id="SM00042">
    <property type="entry name" value="CUB"/>
    <property type="match status" value="1"/>
</dbReference>
<keyword evidence="6" id="KW-0812">Transmembrane</keyword>
<feature type="signal peptide" evidence="7">
    <location>
        <begin position="1"/>
        <end position="19"/>
    </location>
</feature>
<dbReference type="SUPFAM" id="SSF49854">
    <property type="entry name" value="Spermadhesin, CUB domain"/>
    <property type="match status" value="1"/>
</dbReference>
<dbReference type="Gene3D" id="2.60.40.3210">
    <property type="entry name" value="Zona pellucida, ZP-N domain"/>
    <property type="match status" value="2"/>
</dbReference>
<dbReference type="InterPro" id="IPR042235">
    <property type="entry name" value="ZP-C_dom"/>
</dbReference>
<dbReference type="Proteomes" id="UP000225706">
    <property type="component" value="Unassembled WGS sequence"/>
</dbReference>
<dbReference type="Pfam" id="PF00431">
    <property type="entry name" value="CUB"/>
    <property type="match status" value="1"/>
</dbReference>
<dbReference type="Pfam" id="PF23344">
    <property type="entry name" value="ZP-N"/>
    <property type="match status" value="2"/>
</dbReference>
<comment type="caution">
    <text evidence="5">Lacks conserved residue(s) required for the propagation of feature annotation.</text>
</comment>
<dbReference type="Gene3D" id="2.60.120.290">
    <property type="entry name" value="Spermadhesin, CUB domain"/>
    <property type="match status" value="1"/>
</dbReference>
<organism evidence="10 11">
    <name type="scientific">Stylophora pistillata</name>
    <name type="common">Smooth cauliflower coral</name>
    <dbReference type="NCBI Taxonomy" id="50429"/>
    <lineage>
        <taxon>Eukaryota</taxon>
        <taxon>Metazoa</taxon>
        <taxon>Cnidaria</taxon>
        <taxon>Anthozoa</taxon>
        <taxon>Hexacorallia</taxon>
        <taxon>Scleractinia</taxon>
        <taxon>Astrocoeniina</taxon>
        <taxon>Pocilloporidae</taxon>
        <taxon>Stylophora</taxon>
    </lineage>
</organism>
<name>A0A2B4SGY5_STYPI</name>
<dbReference type="Gene3D" id="2.60.40.4100">
    <property type="entry name" value="Zona pellucida, ZP-C domain"/>
    <property type="match status" value="1"/>
</dbReference>
<sequence>MTSWILALLFLTCVPKSMAQGGSKEPGVAVTCGAHQMEITFEKRIFSALDAGNMSLDAPACSASDSLQFISISTALNGCGTKLQETEDTIVFSNVVHQDAELVDGQITREHDFEFPFNCSYSKTKFLSLNFVPEGRVDVPGVGESGDFNFTFDVFASSSYLTPYSAFPVEVTLNEYIYLEYKVESSADLGVMALSCLATKTPDYYSWPQYHIIKDGCAMDTTLSHDYDPSRNRQTFKLRAFRFFNEYESFYIHCELLACLKGSNSSRCQQGCVPPATRKKRELEEDTTSPYIIKRGPIKIVQEKSQNEEGDKGKQSAAVIGGATAAGGVGLVAVIGLAVVFVKYRILRLMKNKNKIRFTFRLAFRRSFSSSYYCDGDTTNRGGIIGSGGSWRAKCSDQSSAVCSQTYYLANTGFRCTDFSSDEDWSMGENNFTYTFPSSNMEWIVSYHSCCWISNLVRYASSNWLVSTKISLSKRSDNGKINSSPVSRSPAIVRFQQGCQKSLTIPVEDPDGDFVKCRWATNAESSIPNDSFSYGELNEKNCVLTYRGGRGASGTYAVTLTLEDFPAGTTNFNNVRPFSAVPLQFLVIISAGSGSCQDIPVFTASTPHKGECLEVQIGSAYKAVIEVRLPNIAKHVVEITTSSPLGMQVTPIRFNGGIYSRNVTWYPNQNQVGQQLFCFQALDSDGLQSEWRCVTILVGLSNTPRVILGTRRPISPISEIGTGLIWWSIQFDRVIKKPRSSAFIRLVLQSNGFTVFKVDALSSYVIIDGNRTALHFATPKAALSMNGSYAILIDHGAVVGQGCSYDGPPTPGITSPKDWAFPIDGACPVGYALAPPSFQNCEAHHSSSSIPTDISPTPASVSPLSTALLPAASASQFLKDLTLTPLGQTDSQERDRKNRLVTERREDITVFKNYANRRLKYILRQHVSIFLECYYYSYLQDAERRMGYYNGYYANYQCDSSLPFGWYRFRGAAGTEMPTSCVGENHCGSHAPGWLNGSHPRAVDGIVKATVCFHWTSDCCLWSTNIRVRNCSGFYVYELGPPPTCYLRYCGNAGECYYHSYLQDAERGMGYYNGQYGNVQCDNSLPLGWYRFRGAAGTEMPTSCVGQNRCGTHAPGWLNGLHPSAADGIVRATVCFHWSNQCCLWSINIRVRNCSGFYVYELGPTPGCHYRYCGNGGDTHSNGYSFILLSAFNSTNITPTPSQPIAAATSAISGNCFHHLNQASGSFESPGKPGCYPNNKDCTWLLEVPVGKYIYLRFYSFHLEHGGSHCPWDYVKILDGNSLHSPVVIKACGQLTNWKLYSSGRFLMVLFHSDGIIGMPGFYAYFQASNYRYSIALPSQTSITSPVQCFPAQSQTATPTSSNEPGVSVNCSDIMTIALEKQTFPFFDAARLHLRYSSCRATQNDTHLLISTPLNGCGTLVNETEDDLIFWNEIRTDVVVIDNVITRSHDIKIPFYCSYSRKKWVNLGFKPQHLHFGTEAGYGNFTFKIDFYKSSSFATPYTEQDYPLSVPISQYLYVRYSVESSADLVIMAVTYTDQNKQTALIGGLAGAGGFALIAVAALAVLFVKYRIARRFMNRNKVGDQYATQDEQLSRRNAYVQPEDMVEHEDSF</sequence>
<dbReference type="InterPro" id="IPR055356">
    <property type="entry name" value="ZP-N"/>
</dbReference>
<dbReference type="Pfam" id="PF00100">
    <property type="entry name" value="Zona_pellucida"/>
    <property type="match status" value="1"/>
</dbReference>
<dbReference type="FunFam" id="2.60.120.290:FF:000013">
    <property type="entry name" value="Membrane frizzled-related protein"/>
    <property type="match status" value="1"/>
</dbReference>
<dbReference type="PRINTS" id="PR00023">
    <property type="entry name" value="ZPELLUCIDA"/>
</dbReference>
<evidence type="ECO:0000256" key="4">
    <source>
        <dbReference type="ARBA" id="ARBA00023180"/>
    </source>
</evidence>
<dbReference type="EMBL" id="LSMT01000097">
    <property type="protein sequence ID" value="PFX27705.1"/>
    <property type="molecule type" value="Genomic_DNA"/>
</dbReference>
<accession>A0A2B4SGY5</accession>
<dbReference type="InterPro" id="IPR057774">
    <property type="entry name" value="D8C_UMOD/GP2/OIT3-like"/>
</dbReference>
<evidence type="ECO:0000256" key="5">
    <source>
        <dbReference type="PROSITE-ProRule" id="PRU00059"/>
    </source>
</evidence>
<feature type="transmembrane region" description="Helical" evidence="6">
    <location>
        <begin position="317"/>
        <end position="342"/>
    </location>
</feature>
<keyword evidence="4" id="KW-0325">Glycoprotein</keyword>
<dbReference type="OrthoDB" id="6022136at2759"/>
<dbReference type="CDD" id="cd00041">
    <property type="entry name" value="CUB"/>
    <property type="match status" value="1"/>
</dbReference>
<evidence type="ECO:0000313" key="10">
    <source>
        <dbReference type="EMBL" id="PFX27705.1"/>
    </source>
</evidence>
<dbReference type="PANTHER" id="PTHR14002:SF43">
    <property type="entry name" value="DELTA-LIKE PROTEIN"/>
    <property type="match status" value="1"/>
</dbReference>
<dbReference type="InterPro" id="IPR000859">
    <property type="entry name" value="CUB_dom"/>
</dbReference>
<keyword evidence="2 7" id="KW-0732">Signal</keyword>
<dbReference type="Pfam" id="PF23283">
    <property type="entry name" value="D8C_UMOD"/>
    <property type="match status" value="2"/>
</dbReference>
<keyword evidence="6" id="KW-1133">Transmembrane helix</keyword>
<dbReference type="STRING" id="50429.A0A2B4SGY5"/>
<dbReference type="SMART" id="SM00241">
    <property type="entry name" value="ZP"/>
    <property type="match status" value="1"/>
</dbReference>
<proteinExistence type="predicted"/>
<dbReference type="PROSITE" id="PS51034">
    <property type="entry name" value="ZP_2"/>
    <property type="match status" value="2"/>
</dbReference>
<evidence type="ECO:0000256" key="6">
    <source>
        <dbReference type="SAM" id="Phobius"/>
    </source>
</evidence>
<evidence type="ECO:0000259" key="8">
    <source>
        <dbReference type="PROSITE" id="PS01180"/>
    </source>
</evidence>
<evidence type="ECO:0000256" key="2">
    <source>
        <dbReference type="ARBA" id="ARBA00022729"/>
    </source>
</evidence>
<dbReference type="InterPro" id="IPR055355">
    <property type="entry name" value="ZP-C"/>
</dbReference>
<feature type="domain" description="CUB" evidence="8">
    <location>
        <begin position="1216"/>
        <end position="1329"/>
    </location>
</feature>
<dbReference type="InterPro" id="IPR048290">
    <property type="entry name" value="ZP_chr"/>
</dbReference>
<gene>
    <name evidence="10" type="primary">Dmbt1</name>
    <name evidence="10" type="ORF">AWC38_SpisGene7567</name>
</gene>